<evidence type="ECO:0000313" key="2">
    <source>
        <dbReference type="Proteomes" id="UP001178507"/>
    </source>
</evidence>
<reference evidence="1" key="1">
    <citation type="submission" date="2023-08" db="EMBL/GenBank/DDBJ databases">
        <authorList>
            <person name="Chen Y."/>
            <person name="Shah S."/>
            <person name="Dougan E. K."/>
            <person name="Thang M."/>
            <person name="Chan C."/>
        </authorList>
    </citation>
    <scope>NUCLEOTIDE SEQUENCE</scope>
</reference>
<protein>
    <submittedName>
        <fullName evidence="1">Uncharacterized protein</fullName>
    </submittedName>
</protein>
<comment type="caution">
    <text evidence="1">The sequence shown here is derived from an EMBL/GenBank/DDBJ whole genome shotgun (WGS) entry which is preliminary data.</text>
</comment>
<sequence length="166" mass="18633">MPIQTARRILKDMDYSTPFAQRLHFIQALAALSAAYADEASKIAPGPNRKVRELLWGAASADRLEWYLNNTRARRCMKSSHHSMLHVGTSSNEALHREINAWFRETQQIHQATLKLKLFILQHAKLLSHNAAMYHHTIFSTQPSHGTGKGGQSARVDLAAVESLVP</sequence>
<dbReference type="EMBL" id="CAUJNA010000321">
    <property type="protein sequence ID" value="CAJ1375434.1"/>
    <property type="molecule type" value="Genomic_DNA"/>
</dbReference>
<accession>A0AA36MK46</accession>
<name>A0AA36MK46_9DINO</name>
<gene>
    <name evidence="1" type="ORF">EVOR1521_LOCUS4707</name>
</gene>
<organism evidence="1 2">
    <name type="scientific">Effrenium voratum</name>
    <dbReference type="NCBI Taxonomy" id="2562239"/>
    <lineage>
        <taxon>Eukaryota</taxon>
        <taxon>Sar</taxon>
        <taxon>Alveolata</taxon>
        <taxon>Dinophyceae</taxon>
        <taxon>Suessiales</taxon>
        <taxon>Symbiodiniaceae</taxon>
        <taxon>Effrenium</taxon>
    </lineage>
</organism>
<dbReference type="Proteomes" id="UP001178507">
    <property type="component" value="Unassembled WGS sequence"/>
</dbReference>
<proteinExistence type="predicted"/>
<dbReference type="AlphaFoldDB" id="A0AA36MK46"/>
<evidence type="ECO:0000313" key="1">
    <source>
        <dbReference type="EMBL" id="CAJ1375434.1"/>
    </source>
</evidence>
<keyword evidence="2" id="KW-1185">Reference proteome</keyword>